<reference evidence="2 3" key="1">
    <citation type="submission" date="2018-08" db="EMBL/GenBank/DDBJ databases">
        <title>A genome reference for cultivated species of the human gut microbiota.</title>
        <authorList>
            <person name="Zou Y."/>
            <person name="Xue W."/>
            <person name="Luo G."/>
        </authorList>
    </citation>
    <scope>NUCLEOTIDE SEQUENCE [LARGE SCALE GENOMIC DNA]</scope>
    <source>
        <strain evidence="2 3">AF13-3LB</strain>
    </source>
</reference>
<dbReference type="AlphaFoldDB" id="A0A395XHP0"/>
<evidence type="ECO:0000259" key="1">
    <source>
        <dbReference type="Pfam" id="PF13304"/>
    </source>
</evidence>
<dbReference type="InterPro" id="IPR051396">
    <property type="entry name" value="Bact_Antivir_Def_Nuclease"/>
</dbReference>
<dbReference type="SUPFAM" id="SSF52540">
    <property type="entry name" value="P-loop containing nucleoside triphosphate hydrolases"/>
    <property type="match status" value="1"/>
</dbReference>
<dbReference type="EMBL" id="QRZV01000004">
    <property type="protein sequence ID" value="RGW08676.1"/>
    <property type="molecule type" value="Genomic_DNA"/>
</dbReference>
<feature type="domain" description="ATPase AAA-type core" evidence="1">
    <location>
        <begin position="243"/>
        <end position="369"/>
    </location>
</feature>
<gene>
    <name evidence="2" type="ORF">DWV92_07530</name>
</gene>
<accession>A0A395XHP0</accession>
<protein>
    <submittedName>
        <fullName evidence="2">ATP-binding protein</fullName>
    </submittedName>
</protein>
<dbReference type="InterPro" id="IPR003959">
    <property type="entry name" value="ATPase_AAA_core"/>
</dbReference>
<dbReference type="GO" id="GO:0005524">
    <property type="term" value="F:ATP binding"/>
    <property type="evidence" value="ECO:0007669"/>
    <property type="project" value="UniProtKB-KW"/>
</dbReference>
<dbReference type="PANTHER" id="PTHR43581">
    <property type="entry name" value="ATP/GTP PHOSPHATASE"/>
    <property type="match status" value="1"/>
</dbReference>
<dbReference type="Gene3D" id="3.40.50.300">
    <property type="entry name" value="P-loop containing nucleotide triphosphate hydrolases"/>
    <property type="match status" value="2"/>
</dbReference>
<sequence>MVGMELEVAGIGRVAEAHIRLDGVTVIAGENNTGKSTIGKAALALIDGRFDLDRRMTDATRRTIQQAVRGEMIPSDEGETWAQRRQMIIQAEKQTDRFMESTDMDVEDFIDALHGEGIRLQDVDAVRAQIETAVNMRLTEYAAAQIDRRLSSLFDEDALSRVDGYGGIHRLALHTDDGAVTSMSWDTSDEHVFDGDSFAGPNAVWVDTPALIENLAGISSHAWYGRPREDDRHVAIRAIMDAAHNATMEEWQPDDKTLEVIHAIERIAPVSLDRRPDMQGRQFRDRTLHVRDGEALKLHNASMGVKSLLMLHRLLTTGVVRAGTVLILDEPEIHLHPKWQLSYAKILAMMAKQLDVKVLVTTHSPYFLDALHVYMEHEGMLDRFHVYLPTMDEHGMDVFNEADEGTQADYMMQLAAPFDELDRLRDEG</sequence>
<dbReference type="Proteomes" id="UP000265970">
    <property type="component" value="Unassembled WGS sequence"/>
</dbReference>
<comment type="caution">
    <text evidence="2">The sequence shown here is derived from an EMBL/GenBank/DDBJ whole genome shotgun (WGS) entry which is preliminary data.</text>
</comment>
<dbReference type="InterPro" id="IPR027417">
    <property type="entry name" value="P-loop_NTPase"/>
</dbReference>
<dbReference type="GO" id="GO:0016887">
    <property type="term" value="F:ATP hydrolysis activity"/>
    <property type="evidence" value="ECO:0007669"/>
    <property type="project" value="InterPro"/>
</dbReference>
<keyword evidence="2" id="KW-0547">Nucleotide-binding</keyword>
<evidence type="ECO:0000313" key="2">
    <source>
        <dbReference type="EMBL" id="RGW08676.1"/>
    </source>
</evidence>
<evidence type="ECO:0000313" key="3">
    <source>
        <dbReference type="Proteomes" id="UP000265970"/>
    </source>
</evidence>
<keyword evidence="2" id="KW-0067">ATP-binding</keyword>
<organism evidence="2 3">
    <name type="scientific">Bifidobacterium pseudolongum</name>
    <dbReference type="NCBI Taxonomy" id="1694"/>
    <lineage>
        <taxon>Bacteria</taxon>
        <taxon>Bacillati</taxon>
        <taxon>Actinomycetota</taxon>
        <taxon>Actinomycetes</taxon>
        <taxon>Bifidobacteriales</taxon>
        <taxon>Bifidobacteriaceae</taxon>
        <taxon>Bifidobacterium</taxon>
    </lineage>
</organism>
<proteinExistence type="predicted"/>
<dbReference type="Pfam" id="PF13304">
    <property type="entry name" value="AAA_21"/>
    <property type="match status" value="1"/>
</dbReference>
<dbReference type="PANTHER" id="PTHR43581:SF2">
    <property type="entry name" value="EXCINUCLEASE ATPASE SUBUNIT"/>
    <property type="match status" value="1"/>
</dbReference>
<name>A0A395XHP0_9BIFI</name>